<organism evidence="1 2">
    <name type="scientific">Ligilactobacillus faecis</name>
    <dbReference type="NCBI Taxonomy" id="762833"/>
    <lineage>
        <taxon>Bacteria</taxon>
        <taxon>Bacillati</taxon>
        <taxon>Bacillota</taxon>
        <taxon>Bacilli</taxon>
        <taxon>Lactobacillales</taxon>
        <taxon>Lactobacillaceae</taxon>
        <taxon>Ligilactobacillus</taxon>
    </lineage>
</organism>
<accession>A0ABV4DRQ1</accession>
<gene>
    <name evidence="1" type="ORF">AALT52_05965</name>
</gene>
<name>A0ABV4DRQ1_9LACO</name>
<proteinExistence type="predicted"/>
<reference evidence="1 2" key="1">
    <citation type="submission" date="2024-03" db="EMBL/GenBank/DDBJ databases">
        <title>Mouse gut bacterial collection (mGBC) of GemPharmatech.</title>
        <authorList>
            <person name="He Y."/>
            <person name="Dong L."/>
            <person name="Wu D."/>
            <person name="Gao X."/>
            <person name="Lin Z."/>
        </authorList>
    </citation>
    <scope>NUCLEOTIDE SEQUENCE [LARGE SCALE GENOMIC DNA]</scope>
    <source>
        <strain evidence="1 2">15-30</strain>
    </source>
</reference>
<dbReference type="EMBL" id="JBCLUF010000017">
    <property type="protein sequence ID" value="MEY8662432.1"/>
    <property type="molecule type" value="Genomic_DNA"/>
</dbReference>
<sequence length="158" mass="17388">MEIKVSDFITAITEEKYKKDTIVAKLEQVEKFGLAESLAPIIEKESEAIKEAQLEQAELMLETTTDPIYIRLETGIINLPFENINRVSNFFNDPEQEVPVNVYLVVVSPALNASGLHIMQICPAKDFAAGQGQEAVLIAVAESLKTIQENNAAKTPAV</sequence>
<dbReference type="Proteomes" id="UP001565236">
    <property type="component" value="Unassembled WGS sequence"/>
</dbReference>
<keyword evidence="2" id="KW-1185">Reference proteome</keyword>
<dbReference type="RefSeq" id="WP_280605337.1">
    <property type="nucleotide sequence ID" value="NZ_CP123639.1"/>
</dbReference>
<protein>
    <submittedName>
        <fullName evidence="1">Uncharacterized protein</fullName>
    </submittedName>
</protein>
<evidence type="ECO:0000313" key="2">
    <source>
        <dbReference type="Proteomes" id="UP001565236"/>
    </source>
</evidence>
<evidence type="ECO:0000313" key="1">
    <source>
        <dbReference type="EMBL" id="MEY8662432.1"/>
    </source>
</evidence>
<comment type="caution">
    <text evidence="1">The sequence shown here is derived from an EMBL/GenBank/DDBJ whole genome shotgun (WGS) entry which is preliminary data.</text>
</comment>